<dbReference type="PANTHER" id="PTHR30222:SF17">
    <property type="entry name" value="SPERMIDINE_PUTRESCINE-BINDING PERIPLASMIC PROTEIN"/>
    <property type="match status" value="1"/>
</dbReference>
<dbReference type="Gene3D" id="3.40.190.10">
    <property type="entry name" value="Periplasmic binding protein-like II"/>
    <property type="match status" value="1"/>
</dbReference>
<dbReference type="Proteomes" id="UP000018692">
    <property type="component" value="Unassembled WGS sequence"/>
</dbReference>
<organism evidence="2 3">
    <name type="scientific">Lactococcus garvieae TRF1</name>
    <dbReference type="NCBI Taxonomy" id="1380772"/>
    <lineage>
        <taxon>Bacteria</taxon>
        <taxon>Bacillati</taxon>
        <taxon>Bacillota</taxon>
        <taxon>Bacilli</taxon>
        <taxon>Lactobacillales</taxon>
        <taxon>Streptococcaceae</taxon>
        <taxon>Lactococcus</taxon>
    </lineage>
</organism>
<dbReference type="AlphaFoldDB" id="V8AQC0"/>
<proteinExistence type="predicted"/>
<name>V8AQC0_9LACT</name>
<dbReference type="SUPFAM" id="SSF53850">
    <property type="entry name" value="Periplasmic binding protein-like II"/>
    <property type="match status" value="1"/>
</dbReference>
<dbReference type="EMBL" id="AVFE01000009">
    <property type="protein sequence ID" value="ETD05159.1"/>
    <property type="molecule type" value="Genomic_DNA"/>
</dbReference>
<evidence type="ECO:0000313" key="3">
    <source>
        <dbReference type="Proteomes" id="UP000018692"/>
    </source>
</evidence>
<gene>
    <name evidence="2" type="ORF">N568_0103620</name>
</gene>
<keyword evidence="1" id="KW-0732">Signal</keyword>
<accession>V8AQC0</accession>
<evidence type="ECO:0000256" key="1">
    <source>
        <dbReference type="ARBA" id="ARBA00022729"/>
    </source>
</evidence>
<sequence>MGMGLIATGSSVNTTNQSEIDRAYDKLLQLTPNVKAILGDEIMSYMINNETPLSVVYSGQASEMTSSNEHLHYVVPARTNIWYDNLTIPKTSKNTKAAYALSTSCKNQKMQRPMLNT</sequence>
<protein>
    <submittedName>
        <fullName evidence="2">Uncharacterized protein</fullName>
    </submittedName>
</protein>
<comment type="caution">
    <text evidence="2">The sequence shown here is derived from an EMBL/GenBank/DDBJ whole genome shotgun (WGS) entry which is preliminary data.</text>
</comment>
<reference evidence="2 3" key="1">
    <citation type="submission" date="2013-07" db="EMBL/GenBank/DDBJ databases">
        <title>Isolation of Lactococcus garvieae strain TRF1 from the fecal material of a timber rattlesnake.</title>
        <authorList>
            <person name="McLaughlin R.W."/>
            <person name="Cochran P.A."/>
            <person name="Dowd S.E."/>
        </authorList>
    </citation>
    <scope>NUCLEOTIDE SEQUENCE [LARGE SCALE GENOMIC DNA]</scope>
    <source>
        <strain evidence="2 3">TRF1</strain>
    </source>
</reference>
<dbReference type="PANTHER" id="PTHR30222">
    <property type="entry name" value="SPERMIDINE/PUTRESCINE-BINDING PERIPLASMIC PROTEIN"/>
    <property type="match status" value="1"/>
</dbReference>
<evidence type="ECO:0000313" key="2">
    <source>
        <dbReference type="EMBL" id="ETD05159.1"/>
    </source>
</evidence>
<dbReference type="PATRIC" id="fig|1380772.3.peg.725"/>